<dbReference type="Proteomes" id="UP000440066">
    <property type="component" value="Unassembled WGS sequence"/>
</dbReference>
<name>A0A844C2I4_9LACT</name>
<dbReference type="InterPro" id="IPR003346">
    <property type="entry name" value="Transposase_20"/>
</dbReference>
<protein>
    <submittedName>
        <fullName evidence="3">IS110 family transposase</fullName>
    </submittedName>
</protein>
<dbReference type="GO" id="GO:0004803">
    <property type="term" value="F:transposase activity"/>
    <property type="evidence" value="ECO:0007669"/>
    <property type="project" value="InterPro"/>
</dbReference>
<dbReference type="GO" id="GO:0003677">
    <property type="term" value="F:DNA binding"/>
    <property type="evidence" value="ECO:0007669"/>
    <property type="project" value="InterPro"/>
</dbReference>
<evidence type="ECO:0000313" key="3">
    <source>
        <dbReference type="EMBL" id="MRJ48334.1"/>
    </source>
</evidence>
<dbReference type="InterPro" id="IPR002525">
    <property type="entry name" value="Transp_IS110-like_N"/>
</dbReference>
<dbReference type="NCBIfam" id="NF033542">
    <property type="entry name" value="transpos_IS110"/>
    <property type="match status" value="1"/>
</dbReference>
<accession>A0A844C2I4</accession>
<organism evidence="3 4">
    <name type="scientific">Fundicoccus ignavus</name>
    <dbReference type="NCBI Taxonomy" id="2664442"/>
    <lineage>
        <taxon>Bacteria</taxon>
        <taxon>Bacillati</taxon>
        <taxon>Bacillota</taxon>
        <taxon>Bacilli</taxon>
        <taxon>Lactobacillales</taxon>
        <taxon>Aerococcaceae</taxon>
        <taxon>Fundicoccus</taxon>
    </lineage>
</organism>
<feature type="domain" description="Transposase IS116/IS110/IS902 C-terminal" evidence="2">
    <location>
        <begin position="270"/>
        <end position="355"/>
    </location>
</feature>
<gene>
    <name evidence="3" type="ORF">GF867_12330</name>
</gene>
<proteinExistence type="predicted"/>
<dbReference type="InterPro" id="IPR047650">
    <property type="entry name" value="Transpos_IS110"/>
</dbReference>
<evidence type="ECO:0000259" key="1">
    <source>
        <dbReference type="Pfam" id="PF01548"/>
    </source>
</evidence>
<evidence type="ECO:0000313" key="4">
    <source>
        <dbReference type="Proteomes" id="UP000440066"/>
    </source>
</evidence>
<dbReference type="AlphaFoldDB" id="A0A844C2I4"/>
<dbReference type="EMBL" id="WJQT01000026">
    <property type="protein sequence ID" value="MRJ48334.1"/>
    <property type="molecule type" value="Genomic_DNA"/>
</dbReference>
<dbReference type="PANTHER" id="PTHR33055:SF13">
    <property type="entry name" value="TRANSPOSASE"/>
    <property type="match status" value="1"/>
</dbReference>
<reference evidence="3 4" key="1">
    <citation type="submission" date="2019-11" db="EMBL/GenBank/DDBJ databases">
        <title>Characterisation of Fundicoccus ignavus gen. nov. sp. nov., a novel genus of the family Aerococcaceae from bulk tank milk.</title>
        <authorList>
            <person name="Siebert A."/>
            <person name="Huptas C."/>
            <person name="Wenning M."/>
            <person name="Scherer S."/>
            <person name="Doll E.V."/>
        </authorList>
    </citation>
    <scope>NUCLEOTIDE SEQUENCE [LARGE SCALE GENOMIC DNA]</scope>
    <source>
        <strain evidence="3 4">DSM 109652</strain>
    </source>
</reference>
<dbReference type="PANTHER" id="PTHR33055">
    <property type="entry name" value="TRANSPOSASE FOR INSERTION SEQUENCE ELEMENT IS1111A"/>
    <property type="match status" value="1"/>
</dbReference>
<evidence type="ECO:0000259" key="2">
    <source>
        <dbReference type="Pfam" id="PF02371"/>
    </source>
</evidence>
<sequence length="405" mass="45985">MFCFLNCLMEVFIMEVMIETCCGIDVHQKTIVCCILDGPLDTNKPKKSYKIFGTRTSELRKALEWLEENEVTDIFMESTGQYWVPVFNIFSEGNFNMVLANPEHIKNVPGRKTDMKDAEWIAQLGRVGLIQNSYIPAPEVMELRLMTRRRQSYTQKRTQSKNELHNILQRSNIKLTGYLSNIFGKTGQALLQLFIDGEVLTLESVEACLHGRVNASPKDILQAMDGKISLTDRRLLDDSLDEYQFYTRKIKKIEHDIEQYILSHFPLEYELLQSIPGVKQHSAAIILAEIGPSIEAFRTVSYLASWAGLSPGSYESAGKKKSSRVTRGNKYLKTALITSGGMAGRSRDPAFGSLYHRVSNRGTKMKAVVACGHKLLRMIYKILDDKAPYDEKRALGLRQQKLVLN</sequence>
<comment type="caution">
    <text evidence="3">The sequence shown here is derived from an EMBL/GenBank/DDBJ whole genome shotgun (WGS) entry which is preliminary data.</text>
</comment>
<dbReference type="GO" id="GO:0006313">
    <property type="term" value="P:DNA transposition"/>
    <property type="evidence" value="ECO:0007669"/>
    <property type="project" value="InterPro"/>
</dbReference>
<dbReference type="Pfam" id="PF02371">
    <property type="entry name" value="Transposase_20"/>
    <property type="match status" value="1"/>
</dbReference>
<dbReference type="Pfam" id="PF01548">
    <property type="entry name" value="DEDD_Tnp_IS110"/>
    <property type="match status" value="1"/>
</dbReference>
<feature type="domain" description="Transposase IS110-like N-terminal" evidence="1">
    <location>
        <begin position="22"/>
        <end position="170"/>
    </location>
</feature>